<evidence type="ECO:0000313" key="3">
    <source>
        <dbReference type="EMBL" id="SOD90062.1"/>
    </source>
</evidence>
<feature type="compositionally biased region" description="Pro residues" evidence="2">
    <location>
        <begin position="1"/>
        <end position="13"/>
    </location>
</feature>
<evidence type="ECO:0000256" key="2">
    <source>
        <dbReference type="SAM" id="MobiDB-lite"/>
    </source>
</evidence>
<dbReference type="Proteomes" id="UP000219621">
    <property type="component" value="Unassembled WGS sequence"/>
</dbReference>
<protein>
    <submittedName>
        <fullName evidence="3">Uncharacterized protein</fullName>
    </submittedName>
</protein>
<accession>A0A286G3K0</accession>
<keyword evidence="1" id="KW-0175">Coiled coil</keyword>
<dbReference type="EMBL" id="OCNJ01000001">
    <property type="protein sequence ID" value="SOD90062.1"/>
    <property type="molecule type" value="Genomic_DNA"/>
</dbReference>
<name>A0A286G3K0_9PROT</name>
<feature type="coiled-coil region" evidence="1">
    <location>
        <begin position="131"/>
        <end position="158"/>
    </location>
</feature>
<gene>
    <name evidence="3" type="ORF">SAMN05421508_101427</name>
</gene>
<keyword evidence="4" id="KW-1185">Reference proteome</keyword>
<proteinExistence type="predicted"/>
<reference evidence="3 4" key="1">
    <citation type="submission" date="2017-09" db="EMBL/GenBank/DDBJ databases">
        <authorList>
            <person name="Ehlers B."/>
            <person name="Leendertz F.H."/>
        </authorList>
    </citation>
    <scope>NUCLEOTIDE SEQUENCE [LARGE SCALE GENOMIC DNA]</scope>
    <source>
        <strain evidence="3 4">USBA 140</strain>
    </source>
</reference>
<dbReference type="AlphaFoldDB" id="A0A286G3K0"/>
<evidence type="ECO:0000313" key="4">
    <source>
        <dbReference type="Proteomes" id="UP000219621"/>
    </source>
</evidence>
<feature type="region of interest" description="Disordered" evidence="2">
    <location>
        <begin position="1"/>
        <end position="22"/>
    </location>
</feature>
<sequence length="463" mass="51826">MPVPTTKKPPPPAAAAGDGNERRTCPELRIHAQKGYEVLLALLEKAGRGDFIDKLGNRRKVDDVLADLPEVVPALLDMGWELRATPQFAPLFKAADGSGTVTDRRTPIAPCGRSFDEVVRAHLMGATRIYLERLERAWAEKEAKREAARHAKEEARERKSLGGRLSVATRKLLSGDPVFEARDFRDKYPGHGVYVLIKPYLREEWQFTMVRAYGRLRTRQAEALGSLITFFKTPEELEPVLALKSADISVVRGVARAFAEVKLGVRDGKANKSRSKTSAAEQRKLDEMEPQIAELESATFESLVTHHSVGLQTILKQGASVDQLVRRLTPIFGDEVWRLFAEPDRLRNVMNVPEHVAPALGRLCQHVPPTISRMVEQIANRELGRDLLVFAAEEFGEDDFARFLNDEERLKIWQAIPGKFNNSFNYQPDALPGSGSVRNAEDLRMVCAGLFESLRKGQLEKFG</sequence>
<evidence type="ECO:0000256" key="1">
    <source>
        <dbReference type="SAM" id="Coils"/>
    </source>
</evidence>
<organism evidence="3 4">
    <name type="scientific">Caenispirillum bisanense</name>
    <dbReference type="NCBI Taxonomy" id="414052"/>
    <lineage>
        <taxon>Bacteria</taxon>
        <taxon>Pseudomonadati</taxon>
        <taxon>Pseudomonadota</taxon>
        <taxon>Alphaproteobacteria</taxon>
        <taxon>Rhodospirillales</taxon>
        <taxon>Novispirillaceae</taxon>
        <taxon>Caenispirillum</taxon>
    </lineage>
</organism>